<comment type="caution">
    <text evidence="2">The sequence shown here is derived from an EMBL/GenBank/DDBJ whole genome shotgun (WGS) entry which is preliminary data.</text>
</comment>
<feature type="region of interest" description="Disordered" evidence="1">
    <location>
        <begin position="240"/>
        <end position="265"/>
    </location>
</feature>
<keyword evidence="3" id="KW-1185">Reference proteome</keyword>
<dbReference type="EMBL" id="ACLR01000246">
    <property type="protein sequence ID" value="EEK15850.1"/>
    <property type="molecule type" value="Genomic_DNA"/>
</dbReference>
<reference evidence="2 3" key="1">
    <citation type="submission" date="2009-04" db="EMBL/GenBank/DDBJ databases">
        <authorList>
            <person name="Sebastian Y."/>
            <person name="Madupu R."/>
            <person name="Durkin A.S."/>
            <person name="Torralba M."/>
            <person name="Methe B."/>
            <person name="Sutton G.G."/>
            <person name="Strausberg R.L."/>
            <person name="Nelson K.E."/>
        </authorList>
    </citation>
    <scope>NUCLEOTIDE SEQUENCE [LARGE SCALE GENOMIC DNA]</scope>
    <source>
        <strain evidence="2 3">60-3</strain>
    </source>
</reference>
<dbReference type="Pfam" id="PF08843">
    <property type="entry name" value="AbiEii"/>
    <property type="match status" value="1"/>
</dbReference>
<dbReference type="RefSeq" id="WP_007366266.1">
    <property type="nucleotide sequence ID" value="NZ_ACLR01000246.1"/>
</dbReference>
<protein>
    <recommendedName>
        <fullName evidence="4">Nucleotidyl transferase, PF08843 family</fullName>
    </recommendedName>
</protein>
<evidence type="ECO:0008006" key="4">
    <source>
        <dbReference type="Google" id="ProtNLM"/>
    </source>
</evidence>
<sequence length="265" mass="29907">MLQTTTVEKRTLELLKQLQSQSELSDFHLAGGTALALYLGHRKSIDLDLFTPYPFDTTRLEHSLVTKFGFQGDYSEQNTLKGRIDDVKIDCITHPYPLLQNPLEEEGIRLYSQPDIIAMKLSAIADNGSRLKDFIDIAYLSTQYSFQEMLGFYVQKFPTSSPLRPLKGITYFDDIDHEETVVMLESTYSWQKIADRLQAMTAHQSKVFASPPLSPARKSPKIVVPSSPVQEQAQAILDARQGQGSPALKTKQEVQSELKSSRHKL</sequence>
<name>C2MEJ7_9PORP</name>
<gene>
    <name evidence="2" type="ORF">PORUE0001_1934</name>
</gene>
<dbReference type="Proteomes" id="UP000003303">
    <property type="component" value="Unassembled WGS sequence"/>
</dbReference>
<dbReference type="OrthoDB" id="9796281at2"/>
<accession>C2MEJ7</accession>
<evidence type="ECO:0000256" key="1">
    <source>
        <dbReference type="SAM" id="MobiDB-lite"/>
    </source>
</evidence>
<dbReference type="STRING" id="596327.PORUE0001_1934"/>
<evidence type="ECO:0000313" key="2">
    <source>
        <dbReference type="EMBL" id="EEK15850.1"/>
    </source>
</evidence>
<proteinExistence type="predicted"/>
<dbReference type="InterPro" id="IPR014942">
    <property type="entry name" value="AbiEii"/>
</dbReference>
<dbReference type="eggNOG" id="COG2253">
    <property type="taxonomic scope" value="Bacteria"/>
</dbReference>
<dbReference type="AlphaFoldDB" id="C2MEJ7"/>
<organism evidence="2 3">
    <name type="scientific">Porphyromonas uenonis 60-3</name>
    <dbReference type="NCBI Taxonomy" id="596327"/>
    <lineage>
        <taxon>Bacteria</taxon>
        <taxon>Pseudomonadati</taxon>
        <taxon>Bacteroidota</taxon>
        <taxon>Bacteroidia</taxon>
        <taxon>Bacteroidales</taxon>
        <taxon>Porphyromonadaceae</taxon>
        <taxon>Porphyromonas</taxon>
    </lineage>
</organism>
<evidence type="ECO:0000313" key="3">
    <source>
        <dbReference type="Proteomes" id="UP000003303"/>
    </source>
</evidence>
<feature type="compositionally biased region" description="Basic and acidic residues" evidence="1">
    <location>
        <begin position="250"/>
        <end position="265"/>
    </location>
</feature>